<dbReference type="GO" id="GO:0005794">
    <property type="term" value="C:Golgi apparatus"/>
    <property type="evidence" value="ECO:0007669"/>
    <property type="project" value="TreeGrafter"/>
</dbReference>
<dbReference type="Gene3D" id="3.30.420.150">
    <property type="entry name" value="Exopolyphosphatase. Domain 2"/>
    <property type="match status" value="1"/>
</dbReference>
<dbReference type="GO" id="GO:0046036">
    <property type="term" value="P:CTP metabolic process"/>
    <property type="evidence" value="ECO:0007669"/>
    <property type="project" value="TreeGrafter"/>
</dbReference>
<dbReference type="GO" id="GO:0006256">
    <property type="term" value="P:UDP catabolic process"/>
    <property type="evidence" value="ECO:0007669"/>
    <property type="project" value="TreeGrafter"/>
</dbReference>
<keyword evidence="2 5" id="KW-0378">Hydrolase</keyword>
<protein>
    <recommendedName>
        <fullName evidence="9">Apyrase</fullName>
    </recommendedName>
</protein>
<evidence type="ECO:0008006" key="9">
    <source>
        <dbReference type="Google" id="ProtNLM"/>
    </source>
</evidence>
<dbReference type="PANTHER" id="PTHR11782">
    <property type="entry name" value="ADENOSINE/GUANOSINE DIPHOSPHATASE"/>
    <property type="match status" value="1"/>
</dbReference>
<evidence type="ECO:0000256" key="2">
    <source>
        <dbReference type="ARBA" id="ARBA00022801"/>
    </source>
</evidence>
<dbReference type="InterPro" id="IPR000407">
    <property type="entry name" value="GDA1_CD39_NTPase"/>
</dbReference>
<dbReference type="Proteomes" id="UP001347796">
    <property type="component" value="Unassembled WGS sequence"/>
</dbReference>
<evidence type="ECO:0000256" key="5">
    <source>
        <dbReference type="RuleBase" id="RU003833"/>
    </source>
</evidence>
<comment type="caution">
    <text evidence="7">The sequence shown here is derived from an EMBL/GenBank/DDBJ whole genome shotgun (WGS) entry which is preliminary data.</text>
</comment>
<name>A0AAN8JHB5_PATCE</name>
<comment type="similarity">
    <text evidence="1 5">Belongs to the GDA1/CD39 NTPase family.</text>
</comment>
<evidence type="ECO:0000256" key="1">
    <source>
        <dbReference type="ARBA" id="ARBA00009283"/>
    </source>
</evidence>
<dbReference type="EMBL" id="JAZGQO010000011">
    <property type="protein sequence ID" value="KAK6174083.1"/>
    <property type="molecule type" value="Genomic_DNA"/>
</dbReference>
<keyword evidence="6" id="KW-1133">Transmembrane helix</keyword>
<organism evidence="7 8">
    <name type="scientific">Patella caerulea</name>
    <name type="common">Rayed Mediterranean limpet</name>
    <dbReference type="NCBI Taxonomy" id="87958"/>
    <lineage>
        <taxon>Eukaryota</taxon>
        <taxon>Metazoa</taxon>
        <taxon>Spiralia</taxon>
        <taxon>Lophotrochozoa</taxon>
        <taxon>Mollusca</taxon>
        <taxon>Gastropoda</taxon>
        <taxon>Patellogastropoda</taxon>
        <taxon>Patelloidea</taxon>
        <taxon>Patellidae</taxon>
        <taxon>Patella</taxon>
    </lineage>
</organism>
<accession>A0AAN8JHB5</accession>
<dbReference type="Gene3D" id="3.30.420.40">
    <property type="match status" value="1"/>
</dbReference>
<evidence type="ECO:0000313" key="8">
    <source>
        <dbReference type="Proteomes" id="UP001347796"/>
    </source>
</evidence>
<feature type="active site" description="Proton acceptor" evidence="3">
    <location>
        <position position="226"/>
    </location>
</feature>
<dbReference type="GO" id="GO:0016020">
    <property type="term" value="C:membrane"/>
    <property type="evidence" value="ECO:0007669"/>
    <property type="project" value="TreeGrafter"/>
</dbReference>
<evidence type="ECO:0000256" key="3">
    <source>
        <dbReference type="PIRSR" id="PIRSR600407-1"/>
    </source>
</evidence>
<evidence type="ECO:0000313" key="7">
    <source>
        <dbReference type="EMBL" id="KAK6174083.1"/>
    </source>
</evidence>
<dbReference type="GO" id="GO:0045134">
    <property type="term" value="F:UDP phosphatase activity"/>
    <property type="evidence" value="ECO:0007669"/>
    <property type="project" value="TreeGrafter"/>
</dbReference>
<dbReference type="FunFam" id="3.30.420.150:FF:000003">
    <property type="entry name" value="ectonucleoside triphosphate diphosphohydrolase 7"/>
    <property type="match status" value="1"/>
</dbReference>
<evidence type="ECO:0000256" key="4">
    <source>
        <dbReference type="PIRSR" id="PIRSR600407-2"/>
    </source>
</evidence>
<keyword evidence="4" id="KW-0067">ATP-binding</keyword>
<keyword evidence="8" id="KW-1185">Reference proteome</keyword>
<sequence length="622" mass="70851">MEEEYSMVIEKTGCFKRLTLILKPLTVFMARIYINSPCSNPNFQLKKLLIAVMGLIVIIAFIALVVAAVIEPYITGSNKYDGIVDVTTTQKHYGIVIDCGSSGSRVYLYSWPTHSGNPGDLLNMQQVTDEFGEIIHKKAKPGLSSFEDKPDKASDYISPLLDYVSKYIPRDLHKETPLYILATAGMRLIPEKAQKAILNDLQTDITKNYDFLVAENHFEVISGKLEGVYAWIAVNYVLDKFSHGPGDHELVSVRLPSESPNAPMHVRRRTVGMIDMGGGSVQIAFEVTNPKADLPKGLMAEVNLGCQNSDVDHTYRIYVTTFLEFGANSARERYEEMLIKKSLSYSDPYRGRNTTNAIQDPCLPKQMPLVTSPNENGRKYYFKGTGDFKKCRKMMKPLLNKTLACSYQPCSMNGIHQPGIDHERSKFYGFSEFWYSTEDVFGIGGPYQYSKLEHESEDFCKTSWSVLQERYKKHLYPKADVDRFKTQCFKGAWLATVLHEGFQFPEDYKNLIAAQLINKKDVQWTLGALIYRTRFLPLRDIQKSISTPSSTRSWTYIPRMFLNEYLIMLCIVIVLASILLYMKRLRLCPKKELSRVPSMSYFMTGENEAELGIRTIKGSNYL</sequence>
<reference evidence="7 8" key="1">
    <citation type="submission" date="2024-01" db="EMBL/GenBank/DDBJ databases">
        <title>The genome of the rayed Mediterranean limpet Patella caerulea (Linnaeus, 1758).</title>
        <authorList>
            <person name="Anh-Thu Weber A."/>
            <person name="Halstead-Nussloch G."/>
        </authorList>
    </citation>
    <scope>NUCLEOTIDE SEQUENCE [LARGE SCALE GENOMIC DNA]</scope>
    <source>
        <strain evidence="7">AATW-2023a</strain>
        <tissue evidence="7">Whole specimen</tissue>
    </source>
</reference>
<feature type="transmembrane region" description="Helical" evidence="6">
    <location>
        <begin position="565"/>
        <end position="582"/>
    </location>
</feature>
<dbReference type="CDD" id="cd24045">
    <property type="entry name" value="ASKHA_NBD_NTPDase4-like"/>
    <property type="match status" value="1"/>
</dbReference>
<proteinExistence type="inferred from homology"/>
<dbReference type="PANTHER" id="PTHR11782:SF121">
    <property type="entry name" value="NUCLEOSIDE-DIPHOSPHATASE MIG-23"/>
    <property type="match status" value="1"/>
</dbReference>
<keyword evidence="4" id="KW-0547">Nucleotide-binding</keyword>
<keyword evidence="6" id="KW-0812">Transmembrane</keyword>
<evidence type="ECO:0000256" key="6">
    <source>
        <dbReference type="SAM" id="Phobius"/>
    </source>
</evidence>
<feature type="binding site" evidence="4">
    <location>
        <begin position="278"/>
        <end position="282"/>
    </location>
    <ligand>
        <name>ATP</name>
        <dbReference type="ChEBI" id="CHEBI:30616"/>
    </ligand>
</feature>
<feature type="transmembrane region" description="Helical" evidence="6">
    <location>
        <begin position="48"/>
        <end position="70"/>
    </location>
</feature>
<dbReference type="AlphaFoldDB" id="A0AAN8JHB5"/>
<dbReference type="PROSITE" id="PS01238">
    <property type="entry name" value="GDA1_CD39_NTPASE"/>
    <property type="match status" value="1"/>
</dbReference>
<dbReference type="Pfam" id="PF01150">
    <property type="entry name" value="GDA1_CD39"/>
    <property type="match status" value="1"/>
</dbReference>
<keyword evidence="6" id="KW-0472">Membrane</keyword>
<dbReference type="GO" id="GO:0004382">
    <property type="term" value="F:GDP phosphatase activity"/>
    <property type="evidence" value="ECO:0007669"/>
    <property type="project" value="TreeGrafter"/>
</dbReference>
<dbReference type="GO" id="GO:0005524">
    <property type="term" value="F:ATP binding"/>
    <property type="evidence" value="ECO:0007669"/>
    <property type="project" value="UniProtKB-KW"/>
</dbReference>
<gene>
    <name evidence="7" type="ORF">SNE40_017427</name>
</gene>
<dbReference type="GO" id="GO:0017111">
    <property type="term" value="F:ribonucleoside triphosphate phosphatase activity"/>
    <property type="evidence" value="ECO:0007669"/>
    <property type="project" value="TreeGrafter"/>
</dbReference>